<dbReference type="InterPro" id="IPR029058">
    <property type="entry name" value="AB_hydrolase_fold"/>
</dbReference>
<evidence type="ECO:0000256" key="2">
    <source>
        <dbReference type="ARBA" id="ARBA00022797"/>
    </source>
</evidence>
<evidence type="ECO:0000313" key="7">
    <source>
        <dbReference type="Proteomes" id="UP000620156"/>
    </source>
</evidence>
<dbReference type="EMBL" id="BMQK01000019">
    <property type="protein sequence ID" value="GGQ82049.1"/>
    <property type="molecule type" value="Genomic_DNA"/>
</dbReference>
<dbReference type="InterPro" id="IPR010497">
    <property type="entry name" value="Epoxide_hydro_N"/>
</dbReference>
<evidence type="ECO:0000256" key="1">
    <source>
        <dbReference type="ARBA" id="ARBA00010088"/>
    </source>
</evidence>
<dbReference type="GO" id="GO:0097176">
    <property type="term" value="P:epoxide metabolic process"/>
    <property type="evidence" value="ECO:0007669"/>
    <property type="project" value="TreeGrafter"/>
</dbReference>
<sequence length="119" mass="13072">MTSDTQGISPFRPFRPFRIDIPQDRLDDLRARQAATRWPGELPGVGWTRGVPVTYLRDLAAYRGTAYDWRAQEAALNAHPQFTRCPSTGRAGHPAGPMSREVAPTGPSAPLRGHEPVPA</sequence>
<evidence type="ECO:0000256" key="3">
    <source>
        <dbReference type="ARBA" id="ARBA00022801"/>
    </source>
</evidence>
<dbReference type="AlphaFoldDB" id="A0A918BNG9"/>
<proteinExistence type="inferred from homology"/>
<keyword evidence="2" id="KW-0058">Aromatic hydrocarbons catabolism</keyword>
<protein>
    <recommendedName>
        <fullName evidence="5">Epoxide hydrolase N-terminal domain-containing protein</fullName>
    </recommendedName>
</protein>
<organism evidence="6 7">
    <name type="scientific">Streptomyces ruber</name>
    <dbReference type="NCBI Taxonomy" id="83378"/>
    <lineage>
        <taxon>Bacteria</taxon>
        <taxon>Bacillati</taxon>
        <taxon>Actinomycetota</taxon>
        <taxon>Actinomycetes</taxon>
        <taxon>Kitasatosporales</taxon>
        <taxon>Streptomycetaceae</taxon>
        <taxon>Streptomyces</taxon>
    </lineage>
</organism>
<evidence type="ECO:0000256" key="4">
    <source>
        <dbReference type="SAM" id="MobiDB-lite"/>
    </source>
</evidence>
<comment type="similarity">
    <text evidence="1">Belongs to the peptidase S33 family.</text>
</comment>
<evidence type="ECO:0000259" key="5">
    <source>
        <dbReference type="Pfam" id="PF06441"/>
    </source>
</evidence>
<keyword evidence="3" id="KW-0378">Hydrolase</keyword>
<accession>A0A918BNG9</accession>
<dbReference type="RefSeq" id="WP_189219997.1">
    <property type="nucleotide sequence ID" value="NZ_BMQK01000019.1"/>
</dbReference>
<dbReference type="GO" id="GO:0004301">
    <property type="term" value="F:epoxide hydrolase activity"/>
    <property type="evidence" value="ECO:0007669"/>
    <property type="project" value="TreeGrafter"/>
</dbReference>
<dbReference type="Pfam" id="PF06441">
    <property type="entry name" value="EHN"/>
    <property type="match status" value="1"/>
</dbReference>
<dbReference type="PANTHER" id="PTHR21661">
    <property type="entry name" value="EPOXIDE HYDROLASE 1-RELATED"/>
    <property type="match status" value="1"/>
</dbReference>
<feature type="region of interest" description="Disordered" evidence="4">
    <location>
        <begin position="82"/>
        <end position="119"/>
    </location>
</feature>
<name>A0A918BNG9_9ACTN</name>
<comment type="caution">
    <text evidence="6">The sequence shown here is derived from an EMBL/GenBank/DDBJ whole genome shotgun (WGS) entry which is preliminary data.</text>
</comment>
<reference evidence="6" key="2">
    <citation type="submission" date="2020-09" db="EMBL/GenBank/DDBJ databases">
        <authorList>
            <person name="Sun Q."/>
            <person name="Ohkuma M."/>
        </authorList>
    </citation>
    <scope>NUCLEOTIDE SEQUENCE</scope>
    <source>
        <strain evidence="6">JCM 3131</strain>
    </source>
</reference>
<evidence type="ECO:0000313" key="6">
    <source>
        <dbReference type="EMBL" id="GGQ82049.1"/>
    </source>
</evidence>
<reference evidence="6" key="1">
    <citation type="journal article" date="2014" name="Int. J. Syst. Evol. Microbiol.">
        <title>Complete genome sequence of Corynebacterium casei LMG S-19264T (=DSM 44701T), isolated from a smear-ripened cheese.</title>
        <authorList>
            <consortium name="US DOE Joint Genome Institute (JGI-PGF)"/>
            <person name="Walter F."/>
            <person name="Albersmeier A."/>
            <person name="Kalinowski J."/>
            <person name="Ruckert C."/>
        </authorList>
    </citation>
    <scope>NUCLEOTIDE SEQUENCE</scope>
    <source>
        <strain evidence="6">JCM 3131</strain>
    </source>
</reference>
<dbReference type="Gene3D" id="3.40.50.1820">
    <property type="entry name" value="alpha/beta hydrolase"/>
    <property type="match status" value="1"/>
</dbReference>
<keyword evidence="7" id="KW-1185">Reference proteome</keyword>
<dbReference type="SUPFAM" id="SSF53474">
    <property type="entry name" value="alpha/beta-Hydrolases"/>
    <property type="match status" value="1"/>
</dbReference>
<dbReference type="Proteomes" id="UP000620156">
    <property type="component" value="Unassembled WGS sequence"/>
</dbReference>
<feature type="domain" description="Epoxide hydrolase N-terminal" evidence="5">
    <location>
        <begin position="15"/>
        <end position="83"/>
    </location>
</feature>
<dbReference type="PANTHER" id="PTHR21661:SF35">
    <property type="entry name" value="EPOXIDE HYDROLASE"/>
    <property type="match status" value="1"/>
</dbReference>
<gene>
    <name evidence="6" type="ORF">GCM10010145_59570</name>
</gene>